<dbReference type="EMBL" id="PP777464">
    <property type="protein sequence ID" value="XBS49534.1"/>
    <property type="molecule type" value="Genomic_DNA"/>
</dbReference>
<evidence type="ECO:0000313" key="1">
    <source>
        <dbReference type="EMBL" id="XBS49534.1"/>
    </source>
</evidence>
<sequence length="151" mass="17524">MLNPGQFFHLLGITPIPDLISEANQYRDIGIVSMEYDSPDFKCYVTYDLVAYESETEIKKPSYIFVFIYNDYSGDLLNDVHIDTFEICDNIITDDSSCTFDLSENSTEEALFQLSTVSNTVLTLDDIEKFKEQLDAVREMFYNHYPEIEFN</sequence>
<name>A0AAU7PH78_9CAUD</name>
<organism evidence="1">
    <name type="scientific">Escherichia phage fEgEco12</name>
    <dbReference type="NCBI Taxonomy" id="3158837"/>
    <lineage>
        <taxon>Viruses</taxon>
        <taxon>Duplodnaviria</taxon>
        <taxon>Heunggongvirae</taxon>
        <taxon>Uroviricota</taxon>
        <taxon>Caudoviricetes</taxon>
    </lineage>
</organism>
<protein>
    <submittedName>
        <fullName evidence="1">Uncharacterized protein</fullName>
    </submittedName>
</protein>
<accession>A0AAU7PH78</accession>
<reference evidence="1" key="1">
    <citation type="submission" date="2024-05" db="EMBL/GenBank/DDBJ databases">
        <authorList>
            <person name="Badawy S."/>
            <person name="Skurnik M."/>
        </authorList>
    </citation>
    <scope>NUCLEOTIDE SEQUENCE</scope>
</reference>
<proteinExistence type="predicted"/>